<organism evidence="6 7">
    <name type="scientific">Paramecium sonneborni</name>
    <dbReference type="NCBI Taxonomy" id="65129"/>
    <lineage>
        <taxon>Eukaryota</taxon>
        <taxon>Sar</taxon>
        <taxon>Alveolata</taxon>
        <taxon>Ciliophora</taxon>
        <taxon>Intramacronucleata</taxon>
        <taxon>Oligohymenophorea</taxon>
        <taxon>Peniculida</taxon>
        <taxon>Parameciidae</taxon>
        <taxon>Paramecium</taxon>
    </lineage>
</organism>
<dbReference type="InterPro" id="IPR037363">
    <property type="entry name" value="Sec13/Seh1_fam"/>
</dbReference>
<dbReference type="GO" id="GO:0006606">
    <property type="term" value="P:protein import into nucleus"/>
    <property type="evidence" value="ECO:0007669"/>
    <property type="project" value="TreeGrafter"/>
</dbReference>
<reference evidence="6" key="1">
    <citation type="submission" date="2021-01" db="EMBL/GenBank/DDBJ databases">
        <authorList>
            <consortium name="Genoscope - CEA"/>
            <person name="William W."/>
        </authorList>
    </citation>
    <scope>NUCLEOTIDE SEQUENCE</scope>
</reference>
<keyword evidence="3" id="KW-0853">WD repeat</keyword>
<dbReference type="AlphaFoldDB" id="A0A8S1LPE4"/>
<evidence type="ECO:0000256" key="5">
    <source>
        <dbReference type="ARBA" id="ARBA00023242"/>
    </source>
</evidence>
<proteinExistence type="predicted"/>
<dbReference type="GO" id="GO:0031080">
    <property type="term" value="C:nuclear pore outer ring"/>
    <property type="evidence" value="ECO:0007669"/>
    <property type="project" value="TreeGrafter"/>
</dbReference>
<evidence type="ECO:0000313" key="7">
    <source>
        <dbReference type="Proteomes" id="UP000692954"/>
    </source>
</evidence>
<keyword evidence="2" id="KW-0813">Transport</keyword>
<dbReference type="GO" id="GO:0005198">
    <property type="term" value="F:structural molecule activity"/>
    <property type="evidence" value="ECO:0007669"/>
    <property type="project" value="InterPro"/>
</dbReference>
<evidence type="ECO:0000256" key="4">
    <source>
        <dbReference type="ARBA" id="ARBA00022737"/>
    </source>
</evidence>
<keyword evidence="5" id="KW-0539">Nucleus</keyword>
<dbReference type="PANTHER" id="PTHR11024">
    <property type="entry name" value="NUCLEAR PORE COMPLEX PROTEIN SEC13 / SEH1 FAMILY MEMBER"/>
    <property type="match status" value="1"/>
</dbReference>
<accession>A0A8S1LPE4</accession>
<name>A0A8S1LPE4_9CILI</name>
<keyword evidence="4" id="KW-0677">Repeat</keyword>
<dbReference type="GO" id="GO:0090114">
    <property type="term" value="P:COPII-coated vesicle budding"/>
    <property type="evidence" value="ECO:0007669"/>
    <property type="project" value="TreeGrafter"/>
</dbReference>
<gene>
    <name evidence="6" type="ORF">PSON_ATCC_30995.1.T0240039</name>
</gene>
<dbReference type="PANTHER" id="PTHR11024:SF2">
    <property type="entry name" value="PROTEIN SEC13 HOMOLOG"/>
    <property type="match status" value="1"/>
</dbReference>
<evidence type="ECO:0000313" key="6">
    <source>
        <dbReference type="EMBL" id="CAD8068212.1"/>
    </source>
</evidence>
<dbReference type="GO" id="GO:0030127">
    <property type="term" value="C:COPII vesicle coat"/>
    <property type="evidence" value="ECO:0007669"/>
    <property type="project" value="TreeGrafter"/>
</dbReference>
<dbReference type="EMBL" id="CAJJDN010000024">
    <property type="protein sequence ID" value="CAD8068212.1"/>
    <property type="molecule type" value="Genomic_DNA"/>
</dbReference>
<dbReference type="Proteomes" id="UP000692954">
    <property type="component" value="Unassembled WGS sequence"/>
</dbReference>
<sequence>MNSGLSIQHFQLPICKYNNQIIAKVNQKLLIKNDGFFQQFYFDYFQQKVAFLTFDGFVKIYDIIQTRDGQKHIFNCEFMAHQGAIKSLTWQSPSMDSMIATCGDQDKTIKVFKETGKVWREIKQISDNRKPLKVQWIENELQLLIGYYEGDIEIRQGDNYQLAFSIKMFKNLIDFDLQLMQQDAILISSGVGGDSNYVFQIQIIKLGNKEKIDFKSKFTQPLASQIQNLKIAPYINDNEIKVAGLYDNRAIIIFIEYNEQLSQNIDKITDQFIDIDSNVWQFQWSIFGNELQIYTENGVRVYQQNIDDKFVIL</sequence>
<evidence type="ECO:0000256" key="2">
    <source>
        <dbReference type="ARBA" id="ARBA00022448"/>
    </source>
</evidence>
<protein>
    <recommendedName>
        <fullName evidence="8">WD40-repeat-containing domain</fullName>
    </recommendedName>
</protein>
<evidence type="ECO:0008006" key="8">
    <source>
        <dbReference type="Google" id="ProtNLM"/>
    </source>
</evidence>
<keyword evidence="7" id="KW-1185">Reference proteome</keyword>
<evidence type="ECO:0000256" key="3">
    <source>
        <dbReference type="ARBA" id="ARBA00022574"/>
    </source>
</evidence>
<evidence type="ECO:0000256" key="1">
    <source>
        <dbReference type="ARBA" id="ARBA00004123"/>
    </source>
</evidence>
<dbReference type="OrthoDB" id="6252103at2759"/>
<comment type="caution">
    <text evidence="6">The sequence shown here is derived from an EMBL/GenBank/DDBJ whole genome shotgun (WGS) entry which is preliminary data.</text>
</comment>
<comment type="subcellular location">
    <subcellularLocation>
        <location evidence="1">Nucleus</location>
    </subcellularLocation>
</comment>